<dbReference type="GO" id="GO:0032012">
    <property type="term" value="P:regulation of ARF protein signal transduction"/>
    <property type="evidence" value="ECO:0007669"/>
    <property type="project" value="InterPro"/>
</dbReference>
<accession>A0A250XC05</accession>
<dbReference type="InterPro" id="IPR000904">
    <property type="entry name" value="Sec7_dom"/>
</dbReference>
<dbReference type="InterPro" id="IPR016024">
    <property type="entry name" value="ARM-type_fold"/>
</dbReference>
<dbReference type="PROSITE" id="PS50190">
    <property type="entry name" value="SEC7"/>
    <property type="match status" value="1"/>
</dbReference>
<dbReference type="FunFam" id="1.10.220.20:FF:000002">
    <property type="entry name" value="Brefeldin A-inhibited guanine nucleotide-exchange protein 1"/>
    <property type="match status" value="1"/>
</dbReference>
<dbReference type="Gene3D" id="1.10.1000.11">
    <property type="entry name" value="Arf Nucleotide-binding Site Opener,domain 2"/>
    <property type="match status" value="1"/>
</dbReference>
<evidence type="ECO:0000256" key="4">
    <source>
        <dbReference type="ARBA" id="ARBA00022490"/>
    </source>
</evidence>
<dbReference type="Pfam" id="PF16206">
    <property type="entry name" value="Mon2_C"/>
    <property type="match status" value="1"/>
</dbReference>
<organism evidence="9 10">
    <name type="scientific">Chlamydomonas eustigma</name>
    <dbReference type="NCBI Taxonomy" id="1157962"/>
    <lineage>
        <taxon>Eukaryota</taxon>
        <taxon>Viridiplantae</taxon>
        <taxon>Chlorophyta</taxon>
        <taxon>core chlorophytes</taxon>
        <taxon>Chlorophyceae</taxon>
        <taxon>CS clade</taxon>
        <taxon>Chlamydomonadales</taxon>
        <taxon>Chlamydomonadaceae</taxon>
        <taxon>Chlamydomonas</taxon>
    </lineage>
</organism>
<proteinExistence type="predicted"/>
<dbReference type="Pfam" id="PF01369">
    <property type="entry name" value="Sec7"/>
    <property type="match status" value="1"/>
</dbReference>
<dbReference type="CDD" id="cd00171">
    <property type="entry name" value="Sec7"/>
    <property type="match status" value="1"/>
</dbReference>
<protein>
    <recommendedName>
        <fullName evidence="8">SEC7 domain-containing protein</fullName>
    </recommendedName>
</protein>
<feature type="domain" description="SEC7" evidence="8">
    <location>
        <begin position="824"/>
        <end position="1011"/>
    </location>
</feature>
<feature type="region of interest" description="Disordered" evidence="7">
    <location>
        <begin position="793"/>
        <end position="813"/>
    </location>
</feature>
<dbReference type="GO" id="GO:0015031">
    <property type="term" value="P:protein transport"/>
    <property type="evidence" value="ECO:0007669"/>
    <property type="project" value="UniProtKB-KW"/>
</dbReference>
<evidence type="ECO:0000256" key="6">
    <source>
        <dbReference type="ARBA" id="ARBA00023136"/>
    </source>
</evidence>
<reference evidence="9 10" key="1">
    <citation type="submission" date="2017-08" db="EMBL/GenBank/DDBJ databases">
        <title>Acidophilic green algal genome provides insights into adaptation to an acidic environment.</title>
        <authorList>
            <person name="Hirooka S."/>
            <person name="Hirose Y."/>
            <person name="Kanesaki Y."/>
            <person name="Higuchi S."/>
            <person name="Fujiwara T."/>
            <person name="Onuma R."/>
            <person name="Era A."/>
            <person name="Ohbayashi R."/>
            <person name="Uzuka A."/>
            <person name="Nozaki H."/>
            <person name="Yoshikawa H."/>
            <person name="Miyagishima S.Y."/>
        </authorList>
    </citation>
    <scope>NUCLEOTIDE SEQUENCE [LARGE SCALE GENOMIC DNA]</scope>
    <source>
        <strain evidence="9 10">NIES-2499</strain>
    </source>
</reference>
<feature type="region of interest" description="Disordered" evidence="7">
    <location>
        <begin position="1569"/>
        <end position="1589"/>
    </location>
</feature>
<comment type="caution">
    <text evidence="9">The sequence shown here is derived from an EMBL/GenBank/DDBJ whole genome shotgun (WGS) entry which is preliminary data.</text>
</comment>
<dbReference type="InterPro" id="IPR032629">
    <property type="entry name" value="DCB_dom"/>
</dbReference>
<dbReference type="Pfam" id="PF12783">
    <property type="entry name" value="Sec7-like_HUS"/>
    <property type="match status" value="1"/>
</dbReference>
<feature type="compositionally biased region" description="Polar residues" evidence="7">
    <location>
        <begin position="1569"/>
        <end position="1581"/>
    </location>
</feature>
<dbReference type="Pfam" id="PF20252">
    <property type="entry name" value="BIG2_C"/>
    <property type="match status" value="1"/>
</dbReference>
<dbReference type="EMBL" id="BEGY01000054">
    <property type="protein sequence ID" value="GAX80611.1"/>
    <property type="molecule type" value="Genomic_DNA"/>
</dbReference>
<dbReference type="OrthoDB" id="430364at2759"/>
<dbReference type="GO" id="GO:0005802">
    <property type="term" value="C:trans-Golgi network"/>
    <property type="evidence" value="ECO:0007669"/>
    <property type="project" value="TreeGrafter"/>
</dbReference>
<dbReference type="Pfam" id="PF16213">
    <property type="entry name" value="DCB"/>
    <property type="match status" value="1"/>
</dbReference>
<dbReference type="PANTHER" id="PTHR10663">
    <property type="entry name" value="GUANYL-NUCLEOTIDE EXCHANGE FACTOR"/>
    <property type="match status" value="1"/>
</dbReference>
<dbReference type="InterPro" id="IPR035999">
    <property type="entry name" value="Sec7_dom_sf"/>
</dbReference>
<dbReference type="Pfam" id="PF09324">
    <property type="entry name" value="Sec7-like_HDS"/>
    <property type="match status" value="1"/>
</dbReference>
<evidence type="ECO:0000256" key="5">
    <source>
        <dbReference type="ARBA" id="ARBA00022927"/>
    </source>
</evidence>
<evidence type="ECO:0000313" key="9">
    <source>
        <dbReference type="EMBL" id="GAX80611.1"/>
    </source>
</evidence>
<feature type="region of interest" description="Disordered" evidence="7">
    <location>
        <begin position="140"/>
        <end position="168"/>
    </location>
</feature>
<dbReference type="PANTHER" id="PTHR10663:SF375">
    <property type="entry name" value="LD29171P"/>
    <property type="match status" value="1"/>
</dbReference>
<evidence type="ECO:0000256" key="7">
    <source>
        <dbReference type="SAM" id="MobiDB-lite"/>
    </source>
</evidence>
<evidence type="ECO:0000256" key="1">
    <source>
        <dbReference type="ARBA" id="ARBA00004370"/>
    </source>
</evidence>
<dbReference type="InterPro" id="IPR032817">
    <property type="entry name" value="Mon2_C"/>
</dbReference>
<dbReference type="InterPro" id="IPR046455">
    <property type="entry name" value="Sec7/BIG1-like_C"/>
</dbReference>
<dbReference type="Proteomes" id="UP000232323">
    <property type="component" value="Unassembled WGS sequence"/>
</dbReference>
<dbReference type="GO" id="GO:0005829">
    <property type="term" value="C:cytosol"/>
    <property type="evidence" value="ECO:0007669"/>
    <property type="project" value="UniProtKB-SubCell"/>
</dbReference>
<keyword evidence="4" id="KW-0963">Cytoplasm</keyword>
<dbReference type="SUPFAM" id="SSF48371">
    <property type="entry name" value="ARM repeat"/>
    <property type="match status" value="1"/>
</dbReference>
<dbReference type="InterPro" id="IPR023394">
    <property type="entry name" value="Sec7_C_sf"/>
</dbReference>
<keyword evidence="10" id="KW-1185">Reference proteome</keyword>
<keyword evidence="5" id="KW-0653">Protein transport</keyword>
<keyword evidence="6" id="KW-0472">Membrane</keyword>
<dbReference type="InterPro" id="IPR015403">
    <property type="entry name" value="Mon2/Sec7/BIG1-like_HDS"/>
</dbReference>
<gene>
    <name evidence="9" type="ORF">CEUSTIGMA_g8046.t1</name>
</gene>
<name>A0A250XC05_9CHLO</name>
<evidence type="ECO:0000313" key="10">
    <source>
        <dbReference type="Proteomes" id="UP000232323"/>
    </source>
</evidence>
<dbReference type="GO" id="GO:0005085">
    <property type="term" value="F:guanyl-nucleotide exchange factor activity"/>
    <property type="evidence" value="ECO:0007669"/>
    <property type="project" value="InterPro"/>
</dbReference>
<dbReference type="InterPro" id="IPR032691">
    <property type="entry name" value="Mon2/Sec7/BIG1-like_HUS"/>
</dbReference>
<dbReference type="FunFam" id="1.10.1000.11:FF:000003">
    <property type="entry name" value="Brefeldin A-inhibited guanine nucleotide-exchange protein 1"/>
    <property type="match status" value="1"/>
</dbReference>
<comment type="subcellular location">
    <subcellularLocation>
        <location evidence="2">Cytoplasm</location>
        <location evidence="2">Cytosol</location>
    </subcellularLocation>
    <subcellularLocation>
        <location evidence="1">Membrane</location>
    </subcellularLocation>
</comment>
<evidence type="ECO:0000256" key="2">
    <source>
        <dbReference type="ARBA" id="ARBA00004514"/>
    </source>
</evidence>
<dbReference type="GO" id="GO:0016020">
    <property type="term" value="C:membrane"/>
    <property type="evidence" value="ECO:0007669"/>
    <property type="project" value="UniProtKB-SubCell"/>
</dbReference>
<dbReference type="SUPFAM" id="SSF48425">
    <property type="entry name" value="Sec7 domain"/>
    <property type="match status" value="1"/>
</dbReference>
<dbReference type="SMART" id="SM00222">
    <property type="entry name" value="Sec7"/>
    <property type="match status" value="1"/>
</dbReference>
<keyword evidence="3" id="KW-0813">Transport</keyword>
<feature type="compositionally biased region" description="Polar residues" evidence="7">
    <location>
        <begin position="148"/>
        <end position="157"/>
    </location>
</feature>
<evidence type="ECO:0000256" key="3">
    <source>
        <dbReference type="ARBA" id="ARBA00022448"/>
    </source>
</evidence>
<dbReference type="Gene3D" id="1.10.220.20">
    <property type="match status" value="1"/>
</dbReference>
<dbReference type="STRING" id="1157962.A0A250XC05"/>
<evidence type="ECO:0000259" key="8">
    <source>
        <dbReference type="PROSITE" id="PS50190"/>
    </source>
</evidence>
<sequence length="2228" mass="239831">MNHPAAEIVVIALRKICKLAVGKKHADLVESCKQFIDNIQDIVPSDSNGRNTASATEAINSNPSLQEALKEAADEDLQGQEGKTGIEGSNLATAGSLANQHESLPAAVDLQLRVSSVKAHFEAADLAEAAVVSFESGEGISSSQMSSDLATANVTDNSTHERPSLTSDNASALLNSGVSAVEAVSAAATADLLPDIVPRTDTALPDASCSRILAILRLAVETERPNIIEIALDCIQKLIAFKFLQGAAYAIDLDKQGGMDAGEDGKALHDPSMSTPQAQAVELMCRCDEVPDEGVELQILKGILTATTSGTFTIHGQALLLVVRTCYNIYLMSRSDVNQTTAKACLTQMLNVVFQRMEADCVLVEVKPIMVSDMLGLPRPGPQDGAASMTSSVVQTFLNNVVMVATHGQSPQEIRSSIAASFELRNKTGTSPKSKEVDESSFTQTAEGTNAGLNLIPSSPSAASLSNASDKATATFYPQATTAAEALEIASRTTADEARSNMLNKDAFLVFRALCKLSIRTSDTSSAQDPTAIRGKVLALELLKMILENSGPAFRRGEKFISAIRQYLCMSLLKNIASSVTQVTQLSASIFLTLMYKFRSSLKAEVGVFLPMILLKPFDAPPPGTLPPASVLPGLAAAVGAVPVAVIATRSQTLRIIQDMVKDGQLLVDLFVNYDCDLESSNLFERLVTMLVRVAQQQPISPPPPPLTIDTTNTHHLEQALRQDALIALVNLVQAMLDWHRDAAGLISEDATEEPISMTRTSLTQVSTPAHDTEATSAAAAAGVAVAVEVTSSGGKTSSGGAAHEDNGPSATSSVIAVKEGGDELVAKRAYKLKFQDCIAMFNKKPRKGIEMLQREGMLGTTPSDVAIFLAKTQGLDKANIGDYLGEREEFSLKVMHCYVDAMDFTDYEFDDAIRAFLSGFRLPGEAQKIDRLMEKFAERYVKCNATSFKSADVAYVLAYSVIMLNTDAHNPQVKKKMSKEAFLKNNRGINDGQDLPEDFMAALYDRIVNNEIKMKDDDMLGPATTGSASGPADMAHQARNIFNTLLSLMGATRPQVSNEPSEESIKRTLDFLHEKAKGSTVVTVSEPDAVRPMMEVMWAPLLGALSVLFDEYFDHRLIKYVLSGFVAGCSIMAQVGMSNLRDIFINSLCNFTHLHSPATMKFKNALAFKYLLQVAEVVGDHLQDRWMDILRCISRWELLQQVASGMPTDAVLFSPPEKSGMKAVIEKARRLIKEADLSSGPAIGGEQRGIESIGLSESSLSMRKGSVGVSGASFPGGRKDEGNGIQPEVINSCDSHELNQVFLRSGRLDSEAIVSFVRALCAISLDELRDARAPRVFSLAKIVEIAHYNMTRIRLVWSRIWSVLSDYFITVGCHTNLSVAMYAVDSLRQLAMKFLMRDELANYTFQNDFLRPFVVVMRQSQAVEIRELIIRCLSQMVLARVNNVKSGWKSMFMVFTTAAGDKDPMIVRLAFDTIEKIVREHFSHITETETTTFTDCVNCLIAFTNNPHSLDVALNSIAFLRFCALKLAEGAIGNVNELPEGYTTNPAVHPLRVVAIDGVVRASSLTTPSATAQPGVQDPTSGAAFAHSSGVQDPTSGAAFAHSSGVQDPTSGAAFTHSSGAFASGMGAAAAAAVLADSGEEPLQQQKTLSTVSLSSIPSAGRAKALKFVDKDEHVYFWFPLLAGLSELTFDPRPEIRNSALEVLFDTLKCHGGVFADSFWKRIFDSVLLPIFDHVRAEVTDTTTFTSEKRRQQEDAWLYETCTKCLQHLIDVSVQFYDETRCLLPHLAALLKSFMDRSQQSLAAVGVAAFVRLCNKAGPLMDPPAWEEVTNFLVQVAQEIAPNAMELVTPPSTRPSSMLVSNLSVMSSGPVVSVGSFSSEIQPDESHSDAAYASAAAASNQQPTPATAAARAFSLREGVGARRLAKFRSHSAVQLLLVQGCSETYGQLHRIMPPVASLRLLKALETISTHARNVDMDMDLRKRLAFQQVEDRVPEDRMVVDPPLLRLESESAHAYLSVLTHMVLMSPPQRSPAVEDECAASSRLVELCSSTLRRYVQGVVTPNKAAEALLAGGPLLGRSPATAPKTTLLLGGGLAGVLTGAKRAAANAAAADAAAVVASRSIMVGRSSTGQPVLLATPVSEYTSFTPLVSSVLKALSQAVDEASFKARLPDLFPMLGLMIRADYAPHEVQRALSDLLVLKIGPLIGAPPPPWALLNPSATARLAPTL</sequence>